<evidence type="ECO:0008006" key="7">
    <source>
        <dbReference type="Google" id="ProtNLM"/>
    </source>
</evidence>
<keyword evidence="6" id="KW-1185">Reference proteome</keyword>
<organism evidence="5 6">
    <name type="scientific">Chelativorans intermedius</name>
    <dbReference type="NCBI Taxonomy" id="515947"/>
    <lineage>
        <taxon>Bacteria</taxon>
        <taxon>Pseudomonadati</taxon>
        <taxon>Pseudomonadota</taxon>
        <taxon>Alphaproteobacteria</taxon>
        <taxon>Hyphomicrobiales</taxon>
        <taxon>Phyllobacteriaceae</taxon>
        <taxon>Chelativorans</taxon>
    </lineage>
</organism>
<evidence type="ECO:0000256" key="1">
    <source>
        <dbReference type="ARBA" id="ARBA00022737"/>
    </source>
</evidence>
<protein>
    <recommendedName>
        <fullName evidence="7">Tetratricopeptide repeat protein</fullName>
    </recommendedName>
</protein>
<dbReference type="SUPFAM" id="SSF48452">
    <property type="entry name" value="TPR-like"/>
    <property type="match status" value="1"/>
</dbReference>
<evidence type="ECO:0000256" key="2">
    <source>
        <dbReference type="ARBA" id="ARBA00022803"/>
    </source>
</evidence>
<sequence length="543" mass="61393">MVAELADREAARRLGATHLLRGRLQREGERFRLVAGLVDGESGAQLWSEKLEAPATGLFELQGELVARISATFSARIEETALQAARRKPTGSLAAYELTLKGMSLLRRGSYEADEEARGLFRHALELDPQYARAYAGLSLSWFNEWGCQLWNRIAENGQAAYEYAHRALDLDDSDAMLHVVIGRILLYRREYEQASWYLDRALQICPNDADVLLQLAVAEVFLGRPEIGIERGAQALHLNPYHPNGCYAYAAFPYFTARKLEDFLKLNGRAVNTPLICAPAHSAISSAYLGRMGEAQHHLKLFYEKFGRMIADGRPFTPREACDWLLDYAPYRRREDREFVADGFRLVDGGIAKRSPETTASHMPTDNIFVSGGGGWRLRFAGREANLPDIKGLRDIQRLIGRAGEEIHCLDLAGREEEAYGGQFILDDKARQSLKLRIRDLQEEIAEAEDMNDPGRAERAREELDQLVEMLSKALGLGGRNRQLGSMSERARTAVTWRIRHAIRKIETLHPDLARHLRTSVRTGTFCAYRPEQPIRWRLCTD</sequence>
<keyword evidence="4" id="KW-0175">Coiled coil</keyword>
<keyword evidence="1" id="KW-0677">Repeat</keyword>
<dbReference type="InterPro" id="IPR011990">
    <property type="entry name" value="TPR-like_helical_dom_sf"/>
</dbReference>
<dbReference type="InterPro" id="IPR051685">
    <property type="entry name" value="Ycf3/AcsC/BcsC/TPR_MFPF"/>
</dbReference>
<dbReference type="PANTHER" id="PTHR44943">
    <property type="entry name" value="CELLULOSE SYNTHASE OPERON PROTEIN C"/>
    <property type="match status" value="1"/>
</dbReference>
<evidence type="ECO:0000313" key="6">
    <source>
        <dbReference type="Proteomes" id="UP001589755"/>
    </source>
</evidence>
<dbReference type="PANTHER" id="PTHR44943:SF8">
    <property type="entry name" value="TPR REPEAT-CONTAINING PROTEIN MJ0263"/>
    <property type="match status" value="1"/>
</dbReference>
<dbReference type="Proteomes" id="UP001589755">
    <property type="component" value="Unassembled WGS sequence"/>
</dbReference>
<keyword evidence="2 3" id="KW-0802">TPR repeat</keyword>
<dbReference type="PROSITE" id="PS50005">
    <property type="entry name" value="TPR"/>
    <property type="match status" value="1"/>
</dbReference>
<reference evidence="5 6" key="1">
    <citation type="submission" date="2024-09" db="EMBL/GenBank/DDBJ databases">
        <authorList>
            <person name="Sun Q."/>
            <person name="Mori K."/>
        </authorList>
    </citation>
    <scope>NUCLEOTIDE SEQUENCE [LARGE SCALE GENOMIC DNA]</scope>
    <source>
        <strain evidence="5 6">CCM 8543</strain>
    </source>
</reference>
<dbReference type="RefSeq" id="WP_261522477.1">
    <property type="nucleotide sequence ID" value="NZ_JAODNW010000028.1"/>
</dbReference>
<dbReference type="InterPro" id="IPR019734">
    <property type="entry name" value="TPR_rpt"/>
</dbReference>
<accession>A0ABV6DB24</accession>
<proteinExistence type="predicted"/>
<dbReference type="SMART" id="SM00028">
    <property type="entry name" value="TPR"/>
    <property type="match status" value="3"/>
</dbReference>
<gene>
    <name evidence="5" type="ORF">ACFFJ2_15775</name>
</gene>
<feature type="repeat" description="TPR" evidence="3">
    <location>
        <begin position="176"/>
        <end position="209"/>
    </location>
</feature>
<name>A0ABV6DB24_9HYPH</name>
<comment type="caution">
    <text evidence="5">The sequence shown here is derived from an EMBL/GenBank/DDBJ whole genome shotgun (WGS) entry which is preliminary data.</text>
</comment>
<evidence type="ECO:0000256" key="4">
    <source>
        <dbReference type="SAM" id="Coils"/>
    </source>
</evidence>
<evidence type="ECO:0000313" key="5">
    <source>
        <dbReference type="EMBL" id="MFC0209862.1"/>
    </source>
</evidence>
<feature type="coiled-coil region" evidence="4">
    <location>
        <begin position="432"/>
        <end position="478"/>
    </location>
</feature>
<evidence type="ECO:0000256" key="3">
    <source>
        <dbReference type="PROSITE-ProRule" id="PRU00339"/>
    </source>
</evidence>
<dbReference type="EMBL" id="JBHLXD010000031">
    <property type="protein sequence ID" value="MFC0209862.1"/>
    <property type="molecule type" value="Genomic_DNA"/>
</dbReference>
<dbReference type="Gene3D" id="1.25.40.10">
    <property type="entry name" value="Tetratricopeptide repeat domain"/>
    <property type="match status" value="1"/>
</dbReference>